<dbReference type="SUPFAM" id="SSF53098">
    <property type="entry name" value="Ribonuclease H-like"/>
    <property type="match status" value="1"/>
</dbReference>
<gene>
    <name evidence="7" type="ORF">CSEC_0828</name>
</gene>
<reference evidence="7" key="1">
    <citation type="submission" date="2013-12" db="EMBL/GenBank/DDBJ databases">
        <authorList>
            <person name="Linke B."/>
        </authorList>
    </citation>
    <scope>NUCLEOTIDE SEQUENCE [LARGE SCALE GENOMIC DNA]</scope>
    <source>
        <strain evidence="7">CRIB-18</strain>
    </source>
</reference>
<dbReference type="OrthoDB" id="9796140at2"/>
<reference evidence="7" key="2">
    <citation type="submission" date="2014-09" db="EMBL/GenBank/DDBJ databases">
        <title>Criblamydia sequanensis harbors a mega-plasmid encoding arsenite resistance.</title>
        <authorList>
            <person name="Bertelli C."/>
            <person name="Goesmann A."/>
            <person name="Greub G."/>
        </authorList>
    </citation>
    <scope>NUCLEOTIDE SEQUENCE [LARGE SCALE GENOMIC DNA]</scope>
    <source>
        <strain evidence="7">CRIB-18</strain>
    </source>
</reference>
<sequence length="164" mass="18678">MTTAKKRIIGIDFGFKRIGVSYSDETKMIAMPLTVVTAEKKSAATLAKVVAILRKHAEEYGYNIEAIVIGKPLLMSGKSGFMADEASHFLELLRKSIQTEYIFWDERLSSMQAERALMESTLTRKERSKKVDTVAAVIILQSYLDHLRLQKEKEERDRLFNSES</sequence>
<dbReference type="GO" id="GO:0016788">
    <property type="term" value="F:hydrolase activity, acting on ester bonds"/>
    <property type="evidence" value="ECO:0007669"/>
    <property type="project" value="UniProtKB-UniRule"/>
</dbReference>
<dbReference type="RefSeq" id="WP_053331759.1">
    <property type="nucleotide sequence ID" value="NZ_CCEJ010000003.1"/>
</dbReference>
<keyword evidence="2 5" id="KW-0690">Ribosome biogenesis</keyword>
<dbReference type="InterPro" id="IPR006641">
    <property type="entry name" value="YqgF/RNaseH-like_dom"/>
</dbReference>
<dbReference type="HAMAP" id="MF_00651">
    <property type="entry name" value="Nuclease_YqgF"/>
    <property type="match status" value="1"/>
</dbReference>
<dbReference type="NCBIfam" id="TIGR00250">
    <property type="entry name" value="RNAse_H_YqgF"/>
    <property type="match status" value="1"/>
</dbReference>
<dbReference type="InterPro" id="IPR005227">
    <property type="entry name" value="YqgF"/>
</dbReference>
<evidence type="ECO:0000256" key="4">
    <source>
        <dbReference type="ARBA" id="ARBA00022801"/>
    </source>
</evidence>
<comment type="caution">
    <text evidence="7">The sequence shown here is derived from an EMBL/GenBank/DDBJ whole genome shotgun (WGS) entry which is preliminary data.</text>
</comment>
<name>A0A090CYJ7_9BACT</name>
<dbReference type="PANTHER" id="PTHR33317:SF4">
    <property type="entry name" value="POLYNUCLEOTIDYL TRANSFERASE, RIBONUCLEASE H-LIKE SUPERFAMILY PROTEIN"/>
    <property type="match status" value="1"/>
</dbReference>
<dbReference type="Gene3D" id="3.30.420.140">
    <property type="entry name" value="YqgF/RNase H-like domain"/>
    <property type="match status" value="1"/>
</dbReference>
<dbReference type="GO" id="GO:0005829">
    <property type="term" value="C:cytosol"/>
    <property type="evidence" value="ECO:0007669"/>
    <property type="project" value="TreeGrafter"/>
</dbReference>
<dbReference type="AlphaFoldDB" id="A0A090CYJ7"/>
<dbReference type="GO" id="GO:0004518">
    <property type="term" value="F:nuclease activity"/>
    <property type="evidence" value="ECO:0007669"/>
    <property type="project" value="UniProtKB-KW"/>
</dbReference>
<dbReference type="STRING" id="1437425.CSEC_0828"/>
<comment type="similarity">
    <text evidence="5">Belongs to the YqgF HJR family.</text>
</comment>
<evidence type="ECO:0000256" key="1">
    <source>
        <dbReference type="ARBA" id="ARBA00022490"/>
    </source>
</evidence>
<protein>
    <recommendedName>
        <fullName evidence="5">Putative pre-16S rRNA nuclease</fullName>
        <ecNumber evidence="5">3.1.-.-</ecNumber>
    </recommendedName>
</protein>
<evidence type="ECO:0000256" key="5">
    <source>
        <dbReference type="HAMAP-Rule" id="MF_00651"/>
    </source>
</evidence>
<feature type="domain" description="YqgF/RNase H-like" evidence="6">
    <location>
        <begin position="6"/>
        <end position="113"/>
    </location>
</feature>
<accession>A0A090CYJ7</accession>
<dbReference type="InterPro" id="IPR012337">
    <property type="entry name" value="RNaseH-like_sf"/>
</dbReference>
<dbReference type="Proteomes" id="UP000031552">
    <property type="component" value="Unassembled WGS sequence"/>
</dbReference>
<dbReference type="InterPro" id="IPR037027">
    <property type="entry name" value="YqgF/RNaseH-like_dom_sf"/>
</dbReference>
<evidence type="ECO:0000313" key="7">
    <source>
        <dbReference type="EMBL" id="CDR33657.1"/>
    </source>
</evidence>
<evidence type="ECO:0000313" key="8">
    <source>
        <dbReference type="Proteomes" id="UP000031552"/>
    </source>
</evidence>
<dbReference type="EC" id="3.1.-.-" evidence="5"/>
<organism evidence="7 8">
    <name type="scientific">Candidatus Criblamydia sequanensis CRIB-18</name>
    <dbReference type="NCBI Taxonomy" id="1437425"/>
    <lineage>
        <taxon>Bacteria</taxon>
        <taxon>Pseudomonadati</taxon>
        <taxon>Chlamydiota</taxon>
        <taxon>Chlamydiia</taxon>
        <taxon>Parachlamydiales</taxon>
        <taxon>Candidatus Criblamydiaceae</taxon>
        <taxon>Candidatus Criblamydia</taxon>
    </lineage>
</organism>
<evidence type="ECO:0000259" key="6">
    <source>
        <dbReference type="SMART" id="SM00732"/>
    </source>
</evidence>
<comment type="subcellular location">
    <subcellularLocation>
        <location evidence="5">Cytoplasm</location>
    </subcellularLocation>
</comment>
<evidence type="ECO:0000256" key="2">
    <source>
        <dbReference type="ARBA" id="ARBA00022517"/>
    </source>
</evidence>
<keyword evidence="1 5" id="KW-0963">Cytoplasm</keyword>
<dbReference type="Pfam" id="PF03652">
    <property type="entry name" value="RuvX"/>
    <property type="match status" value="1"/>
</dbReference>
<dbReference type="EMBL" id="CCEJ010000003">
    <property type="protein sequence ID" value="CDR33657.1"/>
    <property type="molecule type" value="Genomic_DNA"/>
</dbReference>
<dbReference type="CDD" id="cd16964">
    <property type="entry name" value="YqgF"/>
    <property type="match status" value="1"/>
</dbReference>
<comment type="function">
    <text evidence="5">Could be a nuclease involved in processing of the 5'-end of pre-16S rRNA.</text>
</comment>
<dbReference type="SMART" id="SM00732">
    <property type="entry name" value="YqgFc"/>
    <property type="match status" value="1"/>
</dbReference>
<evidence type="ECO:0000256" key="3">
    <source>
        <dbReference type="ARBA" id="ARBA00022722"/>
    </source>
</evidence>
<dbReference type="GO" id="GO:0000967">
    <property type="term" value="P:rRNA 5'-end processing"/>
    <property type="evidence" value="ECO:0007669"/>
    <property type="project" value="UniProtKB-UniRule"/>
</dbReference>
<dbReference type="PANTHER" id="PTHR33317">
    <property type="entry name" value="POLYNUCLEOTIDYL TRANSFERASE, RIBONUCLEASE H-LIKE SUPERFAMILY PROTEIN"/>
    <property type="match status" value="1"/>
</dbReference>
<keyword evidence="3 5" id="KW-0540">Nuclease</keyword>
<dbReference type="eggNOG" id="COG0816">
    <property type="taxonomic scope" value="Bacteria"/>
</dbReference>
<proteinExistence type="inferred from homology"/>
<keyword evidence="4 5" id="KW-0378">Hydrolase</keyword>
<keyword evidence="8" id="KW-1185">Reference proteome</keyword>